<proteinExistence type="predicted"/>
<dbReference type="RefSeq" id="WP_272095763.1">
    <property type="nucleotide sequence ID" value="NZ_JAQNDK010000001.1"/>
</dbReference>
<accession>A0ABT5BXL9</accession>
<reference evidence="1 2" key="1">
    <citation type="submission" date="2023-01" db="EMBL/GenBank/DDBJ databases">
        <title>Minimal conservation of predation-associated metabolite biosynthetic gene clusters underscores biosynthetic potential of Myxococcota including descriptions for ten novel species: Archangium lansinium sp. nov., Myxococcus landrumus sp. nov., Nannocystis bai.</title>
        <authorList>
            <person name="Ahearne A."/>
            <person name="Stevens C."/>
            <person name="Dowd S."/>
        </authorList>
    </citation>
    <scope>NUCLEOTIDE SEQUENCE [LARGE SCALE GENOMIC DNA]</scope>
    <source>
        <strain evidence="1 2">WIWO2</strain>
    </source>
</reference>
<keyword evidence="2" id="KW-1185">Reference proteome</keyword>
<organism evidence="1 2">
    <name type="scientific">Sorangium atrum</name>
    <dbReference type="NCBI Taxonomy" id="2995308"/>
    <lineage>
        <taxon>Bacteria</taxon>
        <taxon>Pseudomonadati</taxon>
        <taxon>Myxococcota</taxon>
        <taxon>Polyangia</taxon>
        <taxon>Polyangiales</taxon>
        <taxon>Polyangiaceae</taxon>
        <taxon>Sorangium</taxon>
    </lineage>
</organism>
<protein>
    <submittedName>
        <fullName evidence="1">DUF4150 domain-containing protein</fullName>
    </submittedName>
</protein>
<name>A0ABT5BXL9_9BACT</name>
<dbReference type="EMBL" id="JAQNDK010000001">
    <property type="protein sequence ID" value="MDC0678909.1"/>
    <property type="molecule type" value="Genomic_DNA"/>
</dbReference>
<sequence>MFAITSSGGMDFGMPDVCRLPTMVPVPFPNFAAKPMGTSPAYKVRIGVAPAHTVTTTIPLTSGDNPGLLGGVISGRNMGPARRLRFSRNTLWQGKPAVVLSANGFGNQINTNSTTIVPSQIKVLVLK</sequence>
<comment type="caution">
    <text evidence="1">The sequence shown here is derived from an EMBL/GenBank/DDBJ whole genome shotgun (WGS) entry which is preliminary data.</text>
</comment>
<evidence type="ECO:0000313" key="1">
    <source>
        <dbReference type="EMBL" id="MDC0678909.1"/>
    </source>
</evidence>
<gene>
    <name evidence="1" type="ORF">POL72_14280</name>
</gene>
<dbReference type="Pfam" id="PF13665">
    <property type="entry name" value="Tox-PAAR-like"/>
    <property type="match status" value="1"/>
</dbReference>
<dbReference type="Proteomes" id="UP001217485">
    <property type="component" value="Unassembled WGS sequence"/>
</dbReference>
<evidence type="ECO:0000313" key="2">
    <source>
        <dbReference type="Proteomes" id="UP001217485"/>
    </source>
</evidence>